<evidence type="ECO:0000259" key="1">
    <source>
        <dbReference type="Pfam" id="PF07727"/>
    </source>
</evidence>
<keyword evidence="2" id="KW-0548">Nucleotidyltransferase</keyword>
<accession>A0A6L2KMC0</accession>
<proteinExistence type="predicted"/>
<reference evidence="2" key="1">
    <citation type="journal article" date="2019" name="Sci. Rep.">
        <title>Draft genome of Tanacetum cinerariifolium, the natural source of mosquito coil.</title>
        <authorList>
            <person name="Yamashiro T."/>
            <person name="Shiraishi A."/>
            <person name="Satake H."/>
            <person name="Nakayama K."/>
        </authorList>
    </citation>
    <scope>NUCLEOTIDE SEQUENCE</scope>
</reference>
<dbReference type="AlphaFoldDB" id="A0A6L2KMC0"/>
<protein>
    <submittedName>
        <fullName evidence="2">Reverse transcriptase</fullName>
    </submittedName>
</protein>
<sequence length="242" mass="27164">MDVKSAFLYGTIEEEVYVNQPPGFVDPKFLDIVYKVEKALYGLHQAPRAWYETLSSYILDNGFTRRIIDKTIFIKKIKNDILLVQVVKSASTPMETHKPLSKDLDGIDDSPLELISYSDSDYASASLNRNSTTGGCQFLGIELKGYFLNDGYADLCNMLVTKLILLFWNTASSKTVNFMKKIHAIVDGKAVVISKSFVRSDLIFDDEDGITYLANDEIFENLVLMGYDLSTKLTFQKGSSSP</sequence>
<dbReference type="EMBL" id="BKCJ010002537">
    <property type="protein sequence ID" value="GEU49245.1"/>
    <property type="molecule type" value="Genomic_DNA"/>
</dbReference>
<keyword evidence="2" id="KW-0695">RNA-directed DNA polymerase</keyword>
<keyword evidence="2" id="KW-0808">Transferase</keyword>
<dbReference type="Pfam" id="PF07727">
    <property type="entry name" value="RVT_2"/>
    <property type="match status" value="1"/>
</dbReference>
<dbReference type="GO" id="GO:0003964">
    <property type="term" value="F:RNA-directed DNA polymerase activity"/>
    <property type="evidence" value="ECO:0007669"/>
    <property type="project" value="UniProtKB-KW"/>
</dbReference>
<name>A0A6L2KMC0_TANCI</name>
<feature type="domain" description="Reverse transcriptase Ty1/copia-type" evidence="1">
    <location>
        <begin position="1"/>
        <end position="86"/>
    </location>
</feature>
<comment type="caution">
    <text evidence="2">The sequence shown here is derived from an EMBL/GenBank/DDBJ whole genome shotgun (WGS) entry which is preliminary data.</text>
</comment>
<dbReference type="InterPro" id="IPR013103">
    <property type="entry name" value="RVT_2"/>
</dbReference>
<evidence type="ECO:0000313" key="2">
    <source>
        <dbReference type="EMBL" id="GEU49245.1"/>
    </source>
</evidence>
<organism evidence="2">
    <name type="scientific">Tanacetum cinerariifolium</name>
    <name type="common">Dalmatian daisy</name>
    <name type="synonym">Chrysanthemum cinerariifolium</name>
    <dbReference type="NCBI Taxonomy" id="118510"/>
    <lineage>
        <taxon>Eukaryota</taxon>
        <taxon>Viridiplantae</taxon>
        <taxon>Streptophyta</taxon>
        <taxon>Embryophyta</taxon>
        <taxon>Tracheophyta</taxon>
        <taxon>Spermatophyta</taxon>
        <taxon>Magnoliopsida</taxon>
        <taxon>eudicotyledons</taxon>
        <taxon>Gunneridae</taxon>
        <taxon>Pentapetalae</taxon>
        <taxon>asterids</taxon>
        <taxon>campanulids</taxon>
        <taxon>Asterales</taxon>
        <taxon>Asteraceae</taxon>
        <taxon>Asteroideae</taxon>
        <taxon>Anthemideae</taxon>
        <taxon>Anthemidinae</taxon>
        <taxon>Tanacetum</taxon>
    </lineage>
</organism>
<gene>
    <name evidence="2" type="ORF">Tci_021223</name>
</gene>